<dbReference type="AlphaFoldDB" id="A0A1L5NN82"/>
<proteinExistence type="predicted"/>
<dbReference type="Proteomes" id="UP000184749">
    <property type="component" value="Chromosome"/>
</dbReference>
<name>A0A1L5NN82_9HYPH</name>
<gene>
    <name evidence="1" type="ORF">IE4872_CH03770</name>
</gene>
<sequence length="109" mass="12284">MTQDLNRIEIDLQRMSEGWTIASGYPIQMPRDYPLVPNLDPEAHLMRFSVMPRETIAPLGGQALQSRTSAFTLYATGTRFGLLCYSLGLVRLVEAFEELCLSQHSVTIH</sequence>
<dbReference type="OrthoDB" id="8281220at2"/>
<organism evidence="1 2">
    <name type="scientific">Rhizobium gallicum</name>
    <dbReference type="NCBI Taxonomy" id="56730"/>
    <lineage>
        <taxon>Bacteria</taxon>
        <taxon>Pseudomonadati</taxon>
        <taxon>Pseudomonadota</taxon>
        <taxon>Alphaproteobacteria</taxon>
        <taxon>Hyphomicrobiales</taxon>
        <taxon>Rhizobiaceae</taxon>
        <taxon>Rhizobium/Agrobacterium group</taxon>
        <taxon>Rhizobium</taxon>
    </lineage>
</organism>
<protein>
    <submittedName>
        <fullName evidence="1">Uncharacterized protein</fullName>
    </submittedName>
</protein>
<evidence type="ECO:0000313" key="1">
    <source>
        <dbReference type="EMBL" id="APO69361.1"/>
    </source>
</evidence>
<dbReference type="EMBL" id="CP017101">
    <property type="protein sequence ID" value="APO69361.1"/>
    <property type="molecule type" value="Genomic_DNA"/>
</dbReference>
<reference evidence="1 2" key="1">
    <citation type="submission" date="2016-09" db="EMBL/GenBank/DDBJ databases">
        <title>The complete genome sequences of Rhizobium gallicum, symbiovars gallicum and phaseoli, symbionts associated to common bean (Phaseolus vulgaris).</title>
        <authorList>
            <person name="Bustos P."/>
            <person name="Santamaria R.I."/>
            <person name="Perez-Carrascal O.M."/>
            <person name="Juarez S."/>
            <person name="Lozano L."/>
            <person name="Martinez-Flores I."/>
            <person name="Martinez-Romero E."/>
            <person name="Cevallos M."/>
            <person name="Romero D."/>
            <person name="Davila G."/>
            <person name="Gonzalez V."/>
        </authorList>
    </citation>
    <scope>NUCLEOTIDE SEQUENCE [LARGE SCALE GENOMIC DNA]</scope>
    <source>
        <strain evidence="1 2">IE4872</strain>
    </source>
</reference>
<evidence type="ECO:0000313" key="2">
    <source>
        <dbReference type="Proteomes" id="UP000184749"/>
    </source>
</evidence>
<accession>A0A1L5NN82</accession>
<dbReference type="RefSeq" id="WP_074069788.1">
    <property type="nucleotide sequence ID" value="NZ_CP017101.1"/>
</dbReference>